<dbReference type="PANTHER" id="PTHR47163:SF2">
    <property type="entry name" value="SI:DKEY-17M8.2"/>
    <property type="match status" value="1"/>
</dbReference>
<sequence>MGVGAVDILTRKCFLKFLPSRSRADLFSFFSTWILPGSIVHTDCHRSYATLSTLGFTHFTVNHSRNLVGPDGIHTNWIEGLFGCVKKLIRKYDAGFTTVQNLDLYLSEFCFRYSFSVFDRKTAFCKLLFVLKETRNYLDILDNITID</sequence>
<reference evidence="3" key="1">
    <citation type="submission" date="2013-02" db="EMBL/GenBank/DDBJ databases">
        <authorList>
            <consortium name="The Broad Institute Genome Sequencing Platform"/>
            <person name="Cuomo C."/>
            <person name="Becnel J."/>
            <person name="Sanscrainte N."/>
            <person name="Walker B."/>
            <person name="Young S.K."/>
            <person name="Zeng Q."/>
            <person name="Gargeya S."/>
            <person name="Fitzgerald M."/>
            <person name="Haas B."/>
            <person name="Abouelleil A."/>
            <person name="Alvarado L."/>
            <person name="Arachchi H.M."/>
            <person name="Berlin A.M."/>
            <person name="Chapman S.B."/>
            <person name="Dewar J."/>
            <person name="Goldberg J."/>
            <person name="Griggs A."/>
            <person name="Gujja S."/>
            <person name="Hansen M."/>
            <person name="Howarth C."/>
            <person name="Imamovic A."/>
            <person name="Larimer J."/>
            <person name="McCowan C."/>
            <person name="Murphy C."/>
            <person name="Neiman D."/>
            <person name="Pearson M."/>
            <person name="Priest M."/>
            <person name="Roberts A."/>
            <person name="Saif S."/>
            <person name="Shea T."/>
            <person name="Sisk P."/>
            <person name="Sykes S."/>
            <person name="Wortman J."/>
            <person name="Nusbaum C."/>
            <person name="Birren B."/>
        </authorList>
    </citation>
    <scope>NUCLEOTIDE SEQUENCE [LARGE SCALE GENOMIC DNA]</scope>
    <source>
        <strain evidence="3">PRA339</strain>
    </source>
</reference>
<feature type="domain" description="ISXO2-like transposase" evidence="1">
    <location>
        <begin position="2"/>
        <end position="114"/>
    </location>
</feature>
<organism evidence="2 3">
    <name type="scientific">Anncaliia algerae PRA339</name>
    <dbReference type="NCBI Taxonomy" id="1288291"/>
    <lineage>
        <taxon>Eukaryota</taxon>
        <taxon>Fungi</taxon>
        <taxon>Fungi incertae sedis</taxon>
        <taxon>Microsporidia</taxon>
        <taxon>Tubulinosematoidea</taxon>
        <taxon>Tubulinosematidae</taxon>
        <taxon>Anncaliia</taxon>
    </lineage>
</organism>
<accession>A0A059F1Q9</accession>
<name>A0A059F1Q9_9MICR</name>
<evidence type="ECO:0000313" key="3">
    <source>
        <dbReference type="Proteomes" id="UP000030655"/>
    </source>
</evidence>
<keyword evidence="3" id="KW-1185">Reference proteome</keyword>
<dbReference type="Proteomes" id="UP000030655">
    <property type="component" value="Unassembled WGS sequence"/>
</dbReference>
<dbReference type="InterPro" id="IPR053164">
    <property type="entry name" value="IS1016-like_transposase"/>
</dbReference>
<dbReference type="InterPro" id="IPR024445">
    <property type="entry name" value="Tnp_ISXO2-like"/>
</dbReference>
<reference evidence="2 3" key="2">
    <citation type="submission" date="2014-03" db="EMBL/GenBank/DDBJ databases">
        <title>The Genome Sequence of Anncaliia algerae insect isolate PRA339.</title>
        <authorList>
            <consortium name="The Broad Institute Genome Sequencing Platform"/>
            <consortium name="The Broad Institute Genome Sequencing Center for Infectious Disease"/>
            <person name="Cuomo C."/>
            <person name="Becnel J."/>
            <person name="Sanscrainte N."/>
            <person name="Walker B."/>
            <person name="Young S.K."/>
            <person name="Zeng Q."/>
            <person name="Gargeya S."/>
            <person name="Fitzgerald M."/>
            <person name="Haas B."/>
            <person name="Abouelleil A."/>
            <person name="Alvarado L."/>
            <person name="Arachchi H.M."/>
            <person name="Berlin A.M."/>
            <person name="Chapman S.B."/>
            <person name="Dewar J."/>
            <person name="Goldberg J."/>
            <person name="Griggs A."/>
            <person name="Gujja S."/>
            <person name="Hansen M."/>
            <person name="Howarth C."/>
            <person name="Imamovic A."/>
            <person name="Larimer J."/>
            <person name="McCowan C."/>
            <person name="Murphy C."/>
            <person name="Neiman D."/>
            <person name="Pearson M."/>
            <person name="Priest M."/>
            <person name="Roberts A."/>
            <person name="Saif S."/>
            <person name="Shea T."/>
            <person name="Sisk P."/>
            <person name="Sykes S."/>
            <person name="Wortman J."/>
            <person name="Nusbaum C."/>
            <person name="Birren B."/>
        </authorList>
    </citation>
    <scope>NUCLEOTIDE SEQUENCE [LARGE SCALE GENOMIC DNA]</scope>
    <source>
        <strain evidence="2 3">PRA339</strain>
    </source>
</reference>
<dbReference type="VEuPathDB" id="MicrosporidiaDB:H312_01369"/>
<gene>
    <name evidence="2" type="ORF">H312_01369</name>
</gene>
<proteinExistence type="predicted"/>
<evidence type="ECO:0000259" key="1">
    <source>
        <dbReference type="SMART" id="SM01126"/>
    </source>
</evidence>
<evidence type="ECO:0000313" key="2">
    <source>
        <dbReference type="EMBL" id="KCZ81223.1"/>
    </source>
</evidence>
<dbReference type="EMBL" id="KK365147">
    <property type="protein sequence ID" value="KCZ81223.1"/>
    <property type="molecule type" value="Genomic_DNA"/>
</dbReference>
<dbReference type="PANTHER" id="PTHR47163">
    <property type="entry name" value="DDE_TNP_IS1595 DOMAIN-CONTAINING PROTEIN"/>
    <property type="match status" value="1"/>
</dbReference>
<protein>
    <recommendedName>
        <fullName evidence="1">ISXO2-like transposase domain-containing protein</fullName>
    </recommendedName>
</protein>
<dbReference type="OrthoDB" id="10385211at2759"/>
<dbReference type="HOGENOM" id="CLU_044348_6_3_1"/>
<dbReference type="SMART" id="SM01126">
    <property type="entry name" value="DDE_Tnp_IS1595"/>
    <property type="match status" value="1"/>
</dbReference>
<dbReference type="Pfam" id="PF12762">
    <property type="entry name" value="DDE_Tnp_IS1595"/>
    <property type="match status" value="1"/>
</dbReference>
<dbReference type="AlphaFoldDB" id="A0A059F1Q9"/>